<dbReference type="RefSeq" id="WP_380803697.1">
    <property type="nucleotide sequence ID" value="NZ_JBHUIV010000018.1"/>
</dbReference>
<dbReference type="PANTHER" id="PTHR34262:SF1">
    <property type="entry name" value="TRANSMEMBRANE PROTEIN 220"/>
    <property type="match status" value="1"/>
</dbReference>
<name>A0ABW5B9M8_9BACT</name>
<comment type="caution">
    <text evidence="2">The sequence shown here is derived from an EMBL/GenBank/DDBJ whole genome shotgun (WGS) entry which is preliminary data.</text>
</comment>
<reference evidence="3" key="1">
    <citation type="journal article" date="2019" name="Int. J. Syst. Evol. Microbiol.">
        <title>The Global Catalogue of Microorganisms (GCM) 10K type strain sequencing project: providing services to taxonomists for standard genome sequencing and annotation.</title>
        <authorList>
            <consortium name="The Broad Institute Genomics Platform"/>
            <consortium name="The Broad Institute Genome Sequencing Center for Infectious Disease"/>
            <person name="Wu L."/>
            <person name="Ma J."/>
        </authorList>
    </citation>
    <scope>NUCLEOTIDE SEQUENCE [LARGE SCALE GENOMIC DNA]</scope>
    <source>
        <strain evidence="3">KCTC 19812</strain>
    </source>
</reference>
<dbReference type="InterPro" id="IPR029377">
    <property type="entry name" value="TMEM220"/>
</dbReference>
<organism evidence="2 3">
    <name type="scientific">Shivajiella indica</name>
    <dbReference type="NCBI Taxonomy" id="872115"/>
    <lineage>
        <taxon>Bacteria</taxon>
        <taxon>Pseudomonadati</taxon>
        <taxon>Bacteroidota</taxon>
        <taxon>Cytophagia</taxon>
        <taxon>Cytophagales</taxon>
        <taxon>Cyclobacteriaceae</taxon>
        <taxon>Shivajiella</taxon>
    </lineage>
</organism>
<keyword evidence="1" id="KW-0472">Membrane</keyword>
<dbReference type="Proteomes" id="UP001597414">
    <property type="component" value="Unassembled WGS sequence"/>
</dbReference>
<keyword evidence="1" id="KW-1133">Transmembrane helix</keyword>
<sequence length="123" mass="14171">MKTFTKYFFVFWIIAFLLFAYWQVNDPDPEIWVSIYIIAALFSGMAAKGKHPMIPLSISIIACIIGAIYFFPESVWEWIGFELENKDLTMKTKESEEARETFGLLIVAVVLSVSAYVGWKKKN</sequence>
<feature type="transmembrane region" description="Helical" evidence="1">
    <location>
        <begin position="54"/>
        <end position="71"/>
    </location>
</feature>
<evidence type="ECO:0000256" key="1">
    <source>
        <dbReference type="SAM" id="Phobius"/>
    </source>
</evidence>
<protein>
    <submittedName>
        <fullName evidence="2">Transmembrane 220 family protein</fullName>
    </submittedName>
</protein>
<keyword evidence="1 2" id="KW-0812">Transmembrane</keyword>
<evidence type="ECO:0000313" key="3">
    <source>
        <dbReference type="Proteomes" id="UP001597414"/>
    </source>
</evidence>
<feature type="transmembrane region" description="Helical" evidence="1">
    <location>
        <begin position="7"/>
        <end position="24"/>
    </location>
</feature>
<keyword evidence="3" id="KW-1185">Reference proteome</keyword>
<evidence type="ECO:0000313" key="2">
    <source>
        <dbReference type="EMBL" id="MFD2202598.1"/>
    </source>
</evidence>
<proteinExistence type="predicted"/>
<dbReference type="PANTHER" id="PTHR34262">
    <property type="entry name" value="TRANSMEMBRANE PROTEIN 220"/>
    <property type="match status" value="1"/>
</dbReference>
<dbReference type="EMBL" id="JBHUIV010000018">
    <property type="protein sequence ID" value="MFD2202598.1"/>
    <property type="molecule type" value="Genomic_DNA"/>
</dbReference>
<gene>
    <name evidence="2" type="ORF">ACFSKV_13560</name>
</gene>
<feature type="transmembrane region" description="Helical" evidence="1">
    <location>
        <begin position="101"/>
        <end position="119"/>
    </location>
</feature>
<dbReference type="Pfam" id="PF15071">
    <property type="entry name" value="TMEM220"/>
    <property type="match status" value="1"/>
</dbReference>
<accession>A0ABW5B9M8</accession>
<feature type="transmembrane region" description="Helical" evidence="1">
    <location>
        <begin position="30"/>
        <end position="47"/>
    </location>
</feature>